<dbReference type="eggNOG" id="COG0745">
    <property type="taxonomic scope" value="Bacteria"/>
</dbReference>
<evidence type="ECO:0000259" key="3">
    <source>
        <dbReference type="PROSITE" id="PS50110"/>
    </source>
</evidence>
<dbReference type="GO" id="GO:0000160">
    <property type="term" value="P:phosphorelay signal transduction system"/>
    <property type="evidence" value="ECO:0007669"/>
    <property type="project" value="InterPro"/>
</dbReference>
<dbReference type="KEGG" id="trs:Terro_2552"/>
<proteinExistence type="predicted"/>
<dbReference type="PROSITE" id="PS50110">
    <property type="entry name" value="RESPONSE_REGULATORY"/>
    <property type="match status" value="1"/>
</dbReference>
<reference evidence="5 6" key="1">
    <citation type="submission" date="2012-06" db="EMBL/GenBank/DDBJ databases">
        <title>Complete genome of Terriglobus roseus DSM 18391.</title>
        <authorList>
            <consortium name="US DOE Joint Genome Institute (JGI-PGF)"/>
            <person name="Lucas S."/>
            <person name="Copeland A."/>
            <person name="Lapidus A."/>
            <person name="Glavina del Rio T."/>
            <person name="Dalin E."/>
            <person name="Tice H."/>
            <person name="Bruce D."/>
            <person name="Goodwin L."/>
            <person name="Pitluck S."/>
            <person name="Peters L."/>
            <person name="Mikhailova N."/>
            <person name="Munk A.C.C."/>
            <person name="Kyrpides N."/>
            <person name="Mavromatis K."/>
            <person name="Ivanova N."/>
            <person name="Brettin T."/>
            <person name="Detter J.C."/>
            <person name="Han C."/>
            <person name="Larimer F."/>
            <person name="Land M."/>
            <person name="Hauser L."/>
            <person name="Markowitz V."/>
            <person name="Cheng J.-F."/>
            <person name="Hugenholtz P."/>
            <person name="Woyke T."/>
            <person name="Wu D."/>
            <person name="Brambilla E."/>
            <person name="Klenk H.-P."/>
            <person name="Eisen J.A."/>
        </authorList>
    </citation>
    <scope>NUCLEOTIDE SEQUENCE [LARGE SCALE GENOMIC DNA]</scope>
    <source>
        <strain evidence="5">DSM 18391</strain>
        <strain evidence="6">DSM 18391 / NRRL B-41598 / KBS 63</strain>
    </source>
</reference>
<dbReference type="PANTHER" id="PTHR44591:SF22">
    <property type="entry name" value="CHEY SUBFAMILY"/>
    <property type="match status" value="1"/>
</dbReference>
<dbReference type="HOGENOM" id="CLU_000445_69_17_0"/>
<dbReference type="SUPFAM" id="SSF52172">
    <property type="entry name" value="CheY-like"/>
    <property type="match status" value="1"/>
</dbReference>
<keyword evidence="6" id="KW-1185">Reference proteome</keyword>
<dbReference type="InterPro" id="IPR050595">
    <property type="entry name" value="Bact_response_regulator"/>
</dbReference>
<dbReference type="RefSeq" id="WP_014786023.1">
    <property type="nucleotide sequence ID" value="NC_018014.1"/>
</dbReference>
<name>I3ZHS8_TERRK</name>
<accession>I3ZHS8</accession>
<dbReference type="InterPro" id="IPR011006">
    <property type="entry name" value="CheY-like_superfamily"/>
</dbReference>
<dbReference type="Gene3D" id="3.40.50.2300">
    <property type="match status" value="1"/>
</dbReference>
<evidence type="ECO:0000256" key="1">
    <source>
        <dbReference type="ARBA" id="ARBA00022553"/>
    </source>
</evidence>
<dbReference type="InterPro" id="IPR001789">
    <property type="entry name" value="Sig_transdc_resp-reg_receiver"/>
</dbReference>
<keyword evidence="1" id="KW-0597">Phosphoprotein</keyword>
<dbReference type="SMART" id="SM00448">
    <property type="entry name" value="REC"/>
    <property type="match status" value="1"/>
</dbReference>
<dbReference type="OrthoDB" id="9790669at2"/>
<dbReference type="KEGG" id="trs:Terro_2188"/>
<keyword evidence="5" id="KW-0238">DNA-binding</keyword>
<evidence type="ECO:0000313" key="6">
    <source>
        <dbReference type="Proteomes" id="UP000006056"/>
    </source>
</evidence>
<evidence type="ECO:0000256" key="2">
    <source>
        <dbReference type="PROSITE-ProRule" id="PRU00169"/>
    </source>
</evidence>
<dbReference type="EMBL" id="CP003379">
    <property type="protein sequence ID" value="AFL88454.1"/>
    <property type="molecule type" value="Genomic_DNA"/>
</dbReference>
<organism evidence="5 6">
    <name type="scientific">Terriglobus roseus (strain DSM 18391 / NRRL B-41598 / KBS 63)</name>
    <dbReference type="NCBI Taxonomy" id="926566"/>
    <lineage>
        <taxon>Bacteria</taxon>
        <taxon>Pseudomonadati</taxon>
        <taxon>Acidobacteriota</taxon>
        <taxon>Terriglobia</taxon>
        <taxon>Terriglobales</taxon>
        <taxon>Acidobacteriaceae</taxon>
        <taxon>Terriglobus</taxon>
    </lineage>
</organism>
<protein>
    <submittedName>
        <fullName evidence="5">Response regulator with CheY-like receiver domain and winged-helix DNA-binding domain</fullName>
    </submittedName>
</protein>
<dbReference type="Proteomes" id="UP000006056">
    <property type="component" value="Chromosome"/>
</dbReference>
<dbReference type="PANTHER" id="PTHR44591">
    <property type="entry name" value="STRESS RESPONSE REGULATOR PROTEIN 1"/>
    <property type="match status" value="1"/>
</dbReference>
<dbReference type="STRING" id="926566.Terro_2188"/>
<feature type="domain" description="Response regulatory" evidence="3">
    <location>
        <begin position="2"/>
        <end position="118"/>
    </location>
</feature>
<dbReference type="Pfam" id="PF00072">
    <property type="entry name" value="Response_reg"/>
    <property type="match status" value="1"/>
</dbReference>
<sequence>MKCLIADDAAHARELLWSILEDMGFDILEAADGEEAIRLAILSLPQVIVLNIGLPKKSGIEVVSTLRRQAPLQKTPIIALIAAAGQYEHTHLSQAGFSRVLVKPVNPAELRAVISEFTC</sequence>
<comment type="caution">
    <text evidence="2">Lacks conserved residue(s) required for the propagation of feature annotation.</text>
</comment>
<dbReference type="GO" id="GO:0003677">
    <property type="term" value="F:DNA binding"/>
    <property type="evidence" value="ECO:0007669"/>
    <property type="project" value="UniProtKB-KW"/>
</dbReference>
<evidence type="ECO:0000313" key="5">
    <source>
        <dbReference type="EMBL" id="AFL88796.1"/>
    </source>
</evidence>
<evidence type="ECO:0000313" key="4">
    <source>
        <dbReference type="EMBL" id="AFL88454.1"/>
    </source>
</evidence>
<dbReference type="EMBL" id="CP003379">
    <property type="protein sequence ID" value="AFL88796.1"/>
    <property type="molecule type" value="Genomic_DNA"/>
</dbReference>
<dbReference type="AlphaFoldDB" id="I3ZHS8"/>
<gene>
    <name evidence="4" type="ordered locus">Terro_2188</name>
    <name evidence="5" type="ordered locus">Terro_2552</name>
</gene>